<proteinExistence type="predicted"/>
<dbReference type="AlphaFoldDB" id="A0A4E9E2F0"/>
<dbReference type="EMBL" id="CAJPIJ010000189">
    <property type="protein sequence ID" value="CAG2008080.1"/>
    <property type="molecule type" value="Genomic_DNA"/>
</dbReference>
<name>A0A4E9E2F0_GIBZA</name>
<protein>
    <submittedName>
        <fullName evidence="2">Uncharacterized protein</fullName>
    </submittedName>
</protein>
<reference evidence="1" key="2">
    <citation type="submission" date="2021-03" db="EMBL/GenBank/DDBJ databases">
        <authorList>
            <person name="Alouane T."/>
            <person name="Langin T."/>
            <person name="Bonhomme L."/>
        </authorList>
    </citation>
    <scope>NUCLEOTIDE SEQUENCE</scope>
    <source>
        <strain evidence="1">MDC_Fg202</strain>
    </source>
</reference>
<evidence type="ECO:0000313" key="2">
    <source>
        <dbReference type="EMBL" id="VIO59779.1"/>
    </source>
</evidence>
<gene>
    <name evidence="2" type="ORF">FUG_LOCUS356088</name>
    <name evidence="1" type="ORF">MDCFG202_LOCUS546047</name>
</gene>
<dbReference type="EMBL" id="CAAKMV010000141">
    <property type="protein sequence ID" value="VIO59779.1"/>
    <property type="molecule type" value="Genomic_DNA"/>
</dbReference>
<reference evidence="2" key="1">
    <citation type="submission" date="2019-04" db="EMBL/GenBank/DDBJ databases">
        <authorList>
            <person name="Melise S."/>
            <person name="Noan J."/>
            <person name="Okalmin O."/>
        </authorList>
    </citation>
    <scope>NUCLEOTIDE SEQUENCE</scope>
    <source>
        <strain evidence="2">FN9</strain>
    </source>
</reference>
<organism evidence="2">
    <name type="scientific">Gibberella zeae</name>
    <name type="common">Wheat head blight fungus</name>
    <name type="synonym">Fusarium graminearum</name>
    <dbReference type="NCBI Taxonomy" id="5518"/>
    <lineage>
        <taxon>Eukaryota</taxon>
        <taxon>Fungi</taxon>
        <taxon>Dikarya</taxon>
        <taxon>Ascomycota</taxon>
        <taxon>Pezizomycotina</taxon>
        <taxon>Sordariomycetes</taxon>
        <taxon>Hypocreomycetidae</taxon>
        <taxon>Hypocreales</taxon>
        <taxon>Nectriaceae</taxon>
        <taxon>Fusarium</taxon>
    </lineage>
</organism>
<evidence type="ECO:0000313" key="1">
    <source>
        <dbReference type="EMBL" id="CAG2008080.1"/>
    </source>
</evidence>
<sequence>MPLGRLHISNRGSFVSHHRRAGKDSYIHQALRFVSTPLAWFYIQLGQASKCGWMLAKISCVRQRDFSYSTTSTHRKGWIRRLATSKSGTGFRGQTERVKHGMMTGAMRAEKGTSSGTNSLVWTTTSSVYRYIHSDITRVVSSVTLKRRGAIYTTERRGWDKQDRNQGAGRRDLCCQHTTVVLLTKTTMQCGWARSHMQHLPIPHWRSKLSQPTTTRRQMRSRWRLQILRP</sequence>
<dbReference type="Proteomes" id="UP000746612">
    <property type="component" value="Unassembled WGS sequence"/>
</dbReference>
<accession>A0A4E9E2F0</accession>